<dbReference type="PIRSF" id="PIRSF016184">
    <property type="entry name" value="PhzC_PhzF"/>
    <property type="match status" value="1"/>
</dbReference>
<dbReference type="EMBL" id="LHQR01000013">
    <property type="protein sequence ID" value="KXG54027.1"/>
    <property type="molecule type" value="Genomic_DNA"/>
</dbReference>
<comment type="caution">
    <text evidence="1">The sequence shown here is derived from an EMBL/GenBank/DDBJ whole genome shotgun (WGS) entry which is preliminary data.</text>
</comment>
<dbReference type="RefSeq" id="XP_040652562.1">
    <property type="nucleotide sequence ID" value="XM_040794885.1"/>
</dbReference>
<sequence length="312" mass="35356">MEEPKVHIVRVSPATPDGEDIISVVPDAKGMSNEEMQAVASSQGHTTGFVFPAPAAFDFCHFEIRFWTRHYELERCTHGMIGTVWLLSKLGLTPRDYLHIVTKGGGLMEARITKAPENTDITVIWDIWVEVSHPKCTFMDVVSVKHTDAILSELDISGDEIPRGLQVRNAGINRVKTLLPLKSLEVLNSLEMEYRRAKKLCEKVKSTGLCAYVIVDRELQLYEAREFPRDFGSWEDTATALAFALLFNDCLPNPKNTMRIMQNWGRGRRGEVNLRFWTSWDEVVGCWIGGFAKFETGKKETEKATTEEADTW</sequence>
<organism evidence="1 2">
    <name type="scientific">Penicillium patulum</name>
    <name type="common">Penicillium griseofulvum</name>
    <dbReference type="NCBI Taxonomy" id="5078"/>
    <lineage>
        <taxon>Eukaryota</taxon>
        <taxon>Fungi</taxon>
        <taxon>Dikarya</taxon>
        <taxon>Ascomycota</taxon>
        <taxon>Pezizomycotina</taxon>
        <taxon>Eurotiomycetes</taxon>
        <taxon>Eurotiomycetidae</taxon>
        <taxon>Eurotiales</taxon>
        <taxon>Aspergillaceae</taxon>
        <taxon>Penicillium</taxon>
    </lineage>
</organism>
<dbReference type="Pfam" id="PF02567">
    <property type="entry name" value="PhzC-PhzF"/>
    <property type="match status" value="1"/>
</dbReference>
<dbReference type="OMA" id="DWRFRFF"/>
<dbReference type="SUPFAM" id="SSF54506">
    <property type="entry name" value="Diaminopimelate epimerase-like"/>
    <property type="match status" value="1"/>
</dbReference>
<proteinExistence type="predicted"/>
<dbReference type="GeneID" id="63710185"/>
<name>A0A135LYI2_PENPA</name>
<keyword evidence="2" id="KW-1185">Reference proteome</keyword>
<dbReference type="GO" id="GO:0003824">
    <property type="term" value="F:catalytic activity"/>
    <property type="evidence" value="ECO:0007669"/>
    <property type="project" value="InterPro"/>
</dbReference>
<reference evidence="1 2" key="1">
    <citation type="journal article" date="2016" name="BMC Genomics">
        <title>Genome sequencing and secondary metabolism of the postharvest pathogen Penicillium griseofulvum.</title>
        <authorList>
            <person name="Banani H."/>
            <person name="Marcet-Houben M."/>
            <person name="Ballester A.R."/>
            <person name="Abbruscato P."/>
            <person name="Gonzalez-Candelas L."/>
            <person name="Gabaldon T."/>
            <person name="Spadaro D."/>
        </authorList>
    </citation>
    <scope>NUCLEOTIDE SEQUENCE [LARGE SCALE GENOMIC DNA]</scope>
    <source>
        <strain evidence="1 2">PG3</strain>
    </source>
</reference>
<dbReference type="STRING" id="5078.A0A135LYI2"/>
<dbReference type="AlphaFoldDB" id="A0A135LYI2"/>
<dbReference type="InterPro" id="IPR003719">
    <property type="entry name" value="Phenazine_PhzF-like"/>
</dbReference>
<dbReference type="Gene3D" id="3.10.310.10">
    <property type="entry name" value="Diaminopimelate Epimerase, Chain A, domain 1"/>
    <property type="match status" value="2"/>
</dbReference>
<accession>A0A135LYI2</accession>
<evidence type="ECO:0000313" key="1">
    <source>
        <dbReference type="EMBL" id="KXG54027.1"/>
    </source>
</evidence>
<dbReference type="Proteomes" id="UP000070168">
    <property type="component" value="Unassembled WGS sequence"/>
</dbReference>
<dbReference type="OrthoDB" id="75169at2759"/>
<protein>
    <submittedName>
        <fullName evidence="1">Phenazine biosynthesis PhzF protein</fullName>
    </submittedName>
</protein>
<evidence type="ECO:0000313" key="2">
    <source>
        <dbReference type="Proteomes" id="UP000070168"/>
    </source>
</evidence>
<gene>
    <name evidence="1" type="ORF">PGRI_071710</name>
</gene>